<keyword evidence="1" id="KW-0472">Membrane</keyword>
<dbReference type="InParanoid" id="E4X104"/>
<organism evidence="2">
    <name type="scientific">Oikopleura dioica</name>
    <name type="common">Tunicate</name>
    <dbReference type="NCBI Taxonomy" id="34765"/>
    <lineage>
        <taxon>Eukaryota</taxon>
        <taxon>Metazoa</taxon>
        <taxon>Chordata</taxon>
        <taxon>Tunicata</taxon>
        <taxon>Appendicularia</taxon>
        <taxon>Copelata</taxon>
        <taxon>Oikopleuridae</taxon>
        <taxon>Oikopleura</taxon>
    </lineage>
</organism>
<evidence type="ECO:0000256" key="1">
    <source>
        <dbReference type="SAM" id="Phobius"/>
    </source>
</evidence>
<keyword evidence="3" id="KW-1185">Reference proteome</keyword>
<reference evidence="2" key="1">
    <citation type="journal article" date="2010" name="Science">
        <title>Plasticity of animal genome architecture unmasked by rapid evolution of a pelagic tunicate.</title>
        <authorList>
            <person name="Denoeud F."/>
            <person name="Henriet S."/>
            <person name="Mungpakdee S."/>
            <person name="Aury J.M."/>
            <person name="Da Silva C."/>
            <person name="Brinkmann H."/>
            <person name="Mikhaleva J."/>
            <person name="Olsen L.C."/>
            <person name="Jubin C."/>
            <person name="Canestro C."/>
            <person name="Bouquet J.M."/>
            <person name="Danks G."/>
            <person name="Poulain J."/>
            <person name="Campsteijn C."/>
            <person name="Adamski M."/>
            <person name="Cross I."/>
            <person name="Yadetie F."/>
            <person name="Muffato M."/>
            <person name="Louis A."/>
            <person name="Butcher S."/>
            <person name="Tsagkogeorga G."/>
            <person name="Konrad A."/>
            <person name="Singh S."/>
            <person name="Jensen M.F."/>
            <person name="Cong E.H."/>
            <person name="Eikeseth-Otteraa H."/>
            <person name="Noel B."/>
            <person name="Anthouard V."/>
            <person name="Porcel B.M."/>
            <person name="Kachouri-Lafond R."/>
            <person name="Nishino A."/>
            <person name="Ugolini M."/>
            <person name="Chourrout P."/>
            <person name="Nishida H."/>
            <person name="Aasland R."/>
            <person name="Huzurbazar S."/>
            <person name="Westhof E."/>
            <person name="Delsuc F."/>
            <person name="Lehrach H."/>
            <person name="Reinhardt R."/>
            <person name="Weissenbach J."/>
            <person name="Roy S.W."/>
            <person name="Artiguenave F."/>
            <person name="Postlethwait J.H."/>
            <person name="Manak J.R."/>
            <person name="Thompson E.M."/>
            <person name="Jaillon O."/>
            <person name="Du Pasquier L."/>
            <person name="Boudinot P."/>
            <person name="Liberles D.A."/>
            <person name="Volff J.N."/>
            <person name="Philippe H."/>
            <person name="Lenhard B."/>
            <person name="Roest Crollius H."/>
            <person name="Wincker P."/>
            <person name="Chourrout D."/>
        </authorList>
    </citation>
    <scope>NUCLEOTIDE SEQUENCE [LARGE SCALE GENOMIC DNA]</scope>
</reference>
<name>E4X104_OIKDI</name>
<sequence length="216" mass="24609">MENAAAIDLVIIKDNATSLFEENEGEYWTLMGCSIFLTLMGFFWLLSTIGGIGTIKDLLCEYGNSFDYITESATFFTYWTCLPWITFTYCLFTLINGILGICAVKFENIPSLQAFMIFTVVSLVLGILLFWFYACISVAYSCCRCCCEKIVEEIKELDQMESQPVNTDSSEEKRGDSDDPVEHNYCCNFFLHFAIPMILYFICLCITLSVGWSFAF</sequence>
<keyword evidence="1" id="KW-0812">Transmembrane</keyword>
<accession>E4X104</accession>
<feature type="transmembrane region" description="Helical" evidence="1">
    <location>
        <begin position="27"/>
        <end position="55"/>
    </location>
</feature>
<feature type="transmembrane region" description="Helical" evidence="1">
    <location>
        <begin position="114"/>
        <end position="134"/>
    </location>
</feature>
<dbReference type="AlphaFoldDB" id="E4X104"/>
<keyword evidence="1" id="KW-1133">Transmembrane helix</keyword>
<gene>
    <name evidence="2" type="ORF">GSOID_T00014966001</name>
</gene>
<evidence type="ECO:0000313" key="3">
    <source>
        <dbReference type="Proteomes" id="UP000001307"/>
    </source>
</evidence>
<evidence type="ECO:0000313" key="2">
    <source>
        <dbReference type="EMBL" id="CBY23039.1"/>
    </source>
</evidence>
<dbReference type="EMBL" id="FN653020">
    <property type="protein sequence ID" value="CBY23039.1"/>
    <property type="molecule type" value="Genomic_DNA"/>
</dbReference>
<dbReference type="Proteomes" id="UP000001307">
    <property type="component" value="Unassembled WGS sequence"/>
</dbReference>
<feature type="transmembrane region" description="Helical" evidence="1">
    <location>
        <begin position="189"/>
        <end position="215"/>
    </location>
</feature>
<proteinExistence type="predicted"/>
<protein>
    <submittedName>
        <fullName evidence="2">Uncharacterized protein</fullName>
    </submittedName>
</protein>
<feature type="transmembrane region" description="Helical" evidence="1">
    <location>
        <begin position="75"/>
        <end position="102"/>
    </location>
</feature>